<proteinExistence type="inferred from homology"/>
<dbReference type="InterPro" id="IPR029058">
    <property type="entry name" value="AB_hydrolase_fold"/>
</dbReference>
<dbReference type="EMBL" id="QREH01000001">
    <property type="protein sequence ID" value="REE03730.1"/>
    <property type="molecule type" value="Genomic_DNA"/>
</dbReference>
<evidence type="ECO:0000256" key="3">
    <source>
        <dbReference type="SAM" id="MobiDB-lite"/>
    </source>
</evidence>
<comment type="similarity">
    <text evidence="1">Belongs to the AB hydrolase superfamily.</text>
</comment>
<dbReference type="Pfam" id="PF01738">
    <property type="entry name" value="DLH"/>
    <property type="match status" value="1"/>
</dbReference>
<dbReference type="InterPro" id="IPR002925">
    <property type="entry name" value="Dienelactn_hydro"/>
</dbReference>
<comment type="caution">
    <text evidence="5">The sequence shown here is derived from an EMBL/GenBank/DDBJ whole genome shotgun (WGS) entry which is preliminary data.</text>
</comment>
<accession>A0A3D9LCX7</accession>
<organism evidence="5 6">
    <name type="scientific">Citricoccus muralis</name>
    <dbReference type="NCBI Taxonomy" id="169134"/>
    <lineage>
        <taxon>Bacteria</taxon>
        <taxon>Bacillati</taxon>
        <taxon>Actinomycetota</taxon>
        <taxon>Actinomycetes</taxon>
        <taxon>Micrococcales</taxon>
        <taxon>Micrococcaceae</taxon>
        <taxon>Citricoccus</taxon>
    </lineage>
</organism>
<keyword evidence="2 5" id="KW-0378">Hydrolase</keyword>
<dbReference type="PANTHER" id="PTHR22946:SF9">
    <property type="entry name" value="POLYKETIDE TRANSFERASE AF380"/>
    <property type="match status" value="1"/>
</dbReference>
<dbReference type="SUPFAM" id="SSF53474">
    <property type="entry name" value="alpha/beta-Hydrolases"/>
    <property type="match status" value="1"/>
</dbReference>
<sequence length="260" mass="27727">MAYTDRRRPGEVHIMVQSTPGVPGQSEQPSLSTEAHIPAAHVTLEGHFFLPQVNVPVVVFAHGSGSGRNSERNQYVASVLHEAGLGTLLLDLLSPQEETDRGNAFDIPRLAQRLTAAEAWVHRQPQSMSSPVGFFGASTGASAALWAAAEPGARVGAVVSRGGRPDLAERRLGTVEAPTLLIVGSEDQEVLEFNRQAQSELQCENALEIVGGATHLFEEPGTLEQVARLASEWFARHLPSAPAIDPRDAEPTATDPQTGP</sequence>
<keyword evidence="6" id="KW-1185">Reference proteome</keyword>
<dbReference type="GO" id="GO:0052689">
    <property type="term" value="F:carboxylic ester hydrolase activity"/>
    <property type="evidence" value="ECO:0007669"/>
    <property type="project" value="UniProtKB-ARBA"/>
</dbReference>
<dbReference type="Gene3D" id="3.40.50.1820">
    <property type="entry name" value="alpha/beta hydrolase"/>
    <property type="match status" value="1"/>
</dbReference>
<gene>
    <name evidence="5" type="ORF">C8E99_1547</name>
</gene>
<dbReference type="PANTHER" id="PTHR22946">
    <property type="entry name" value="DIENELACTONE HYDROLASE DOMAIN-CONTAINING PROTEIN-RELATED"/>
    <property type="match status" value="1"/>
</dbReference>
<dbReference type="RefSeq" id="WP_115931794.1">
    <property type="nucleotide sequence ID" value="NZ_QREH01000001.1"/>
</dbReference>
<dbReference type="AlphaFoldDB" id="A0A3D9LCX7"/>
<reference evidence="5 6" key="1">
    <citation type="submission" date="2018-07" db="EMBL/GenBank/DDBJ databases">
        <title>Sequencing the genomes of 1000 actinobacteria strains.</title>
        <authorList>
            <person name="Klenk H.-P."/>
        </authorList>
    </citation>
    <scope>NUCLEOTIDE SEQUENCE [LARGE SCALE GENOMIC DNA]</scope>
    <source>
        <strain evidence="5 6">DSM 14442</strain>
    </source>
</reference>
<feature type="domain" description="Dienelactone hydrolase" evidence="4">
    <location>
        <begin position="74"/>
        <end position="222"/>
    </location>
</feature>
<evidence type="ECO:0000259" key="4">
    <source>
        <dbReference type="Pfam" id="PF01738"/>
    </source>
</evidence>
<evidence type="ECO:0000313" key="6">
    <source>
        <dbReference type="Proteomes" id="UP000256727"/>
    </source>
</evidence>
<evidence type="ECO:0000256" key="1">
    <source>
        <dbReference type="ARBA" id="ARBA00008645"/>
    </source>
</evidence>
<dbReference type="InterPro" id="IPR050261">
    <property type="entry name" value="FrsA_esterase"/>
</dbReference>
<dbReference type="OrthoDB" id="9810066at2"/>
<name>A0A3D9LCX7_9MICC</name>
<evidence type="ECO:0000256" key="2">
    <source>
        <dbReference type="ARBA" id="ARBA00022801"/>
    </source>
</evidence>
<protein>
    <submittedName>
        <fullName evidence="5">Dienelactone hydrolase family protein</fullName>
    </submittedName>
</protein>
<feature type="region of interest" description="Disordered" evidence="3">
    <location>
        <begin position="239"/>
        <end position="260"/>
    </location>
</feature>
<evidence type="ECO:0000313" key="5">
    <source>
        <dbReference type="EMBL" id="REE03730.1"/>
    </source>
</evidence>
<dbReference type="Proteomes" id="UP000256727">
    <property type="component" value="Unassembled WGS sequence"/>
</dbReference>